<evidence type="ECO:0000313" key="3">
    <source>
        <dbReference type="Proteomes" id="UP000467488"/>
    </source>
</evidence>
<feature type="domain" description="Mor transcription activator" evidence="1">
    <location>
        <begin position="9"/>
        <end position="116"/>
    </location>
</feature>
<proteinExistence type="predicted"/>
<name>A0A8S0FZH6_ECOLX</name>
<accession>A0A8S0FZH6</accession>
<dbReference type="PANTHER" id="PTHR37812:SF1">
    <property type="entry name" value="MU-LIKE PROPHAGE FLUMU PROTEIN C"/>
    <property type="match status" value="1"/>
</dbReference>
<gene>
    <name evidence="2" type="ORF">EIMP300_64380</name>
</gene>
<dbReference type="Gene3D" id="1.10.10.60">
    <property type="entry name" value="Homeodomain-like"/>
    <property type="match status" value="1"/>
</dbReference>
<dbReference type="Pfam" id="PF08765">
    <property type="entry name" value="Mor"/>
    <property type="match status" value="1"/>
</dbReference>
<dbReference type="AlphaFoldDB" id="A0A8S0FZH6"/>
<evidence type="ECO:0000313" key="2">
    <source>
        <dbReference type="EMBL" id="BBU85038.1"/>
    </source>
</evidence>
<dbReference type="GO" id="GO:0003677">
    <property type="term" value="F:DNA binding"/>
    <property type="evidence" value="ECO:0007669"/>
    <property type="project" value="UniProtKB-KW"/>
</dbReference>
<dbReference type="InterPro" id="IPR014875">
    <property type="entry name" value="Mor_transcription_activator"/>
</dbReference>
<dbReference type="PANTHER" id="PTHR37812">
    <property type="entry name" value="MU-LIKE PROPHAGE FLUMU PROTEIN C"/>
    <property type="match status" value="1"/>
</dbReference>
<sequence>MSDLNQFRSKGPELLVELAQHTSETVREIIDIEPEVADQIGQAVANRMMQVWGGQNVYFPMGMVWKVSQRDREIFREFNGRNHHELARKFGVSLQWVYSVVKRVRKEELDRMQGKLFGLMNPMQIRRKKSNICNQAGASSVFFSGRSDFHIL</sequence>
<dbReference type="InterPro" id="IPR052411">
    <property type="entry name" value="c-mor_Regulatory_Protein"/>
</dbReference>
<protein>
    <submittedName>
        <fullName evidence="2">DNA-binding protein</fullName>
    </submittedName>
</protein>
<dbReference type="Proteomes" id="UP000467488">
    <property type="component" value="Chromosome"/>
</dbReference>
<dbReference type="EMBL" id="AP022360">
    <property type="protein sequence ID" value="BBU85038.1"/>
    <property type="molecule type" value="Genomic_DNA"/>
</dbReference>
<reference evidence="2 3" key="1">
    <citation type="submission" date="2020-01" db="EMBL/GenBank/DDBJ databases">
        <title>Dynamics of blaIMP-6 dissemination in carbapenem resistant Enterobacteriacea isolated from regional surveillance in Osaka, Japan.</title>
        <authorList>
            <person name="Abe R."/>
            <person name="Akeda Y."/>
            <person name="Sugawara Y."/>
            <person name="Yamamoto N."/>
            <person name="Tomono K."/>
            <person name="Takeuchi D."/>
            <person name="Kawahara R."/>
            <person name="Hamada S."/>
        </authorList>
    </citation>
    <scope>NUCLEOTIDE SEQUENCE [LARGE SCALE GENOMIC DNA]</scope>
    <source>
        <strain evidence="2 3">E300</strain>
    </source>
</reference>
<organism evidence="2 3">
    <name type="scientific">Escherichia coli</name>
    <dbReference type="NCBI Taxonomy" id="562"/>
    <lineage>
        <taxon>Bacteria</taxon>
        <taxon>Pseudomonadati</taxon>
        <taxon>Pseudomonadota</taxon>
        <taxon>Gammaproteobacteria</taxon>
        <taxon>Enterobacterales</taxon>
        <taxon>Enterobacteriaceae</taxon>
        <taxon>Escherichia</taxon>
    </lineage>
</organism>
<keyword evidence="2" id="KW-0238">DNA-binding</keyword>
<dbReference type="SUPFAM" id="SSF46689">
    <property type="entry name" value="Homeodomain-like"/>
    <property type="match status" value="1"/>
</dbReference>
<dbReference type="InterPro" id="IPR009057">
    <property type="entry name" value="Homeodomain-like_sf"/>
</dbReference>
<evidence type="ECO:0000259" key="1">
    <source>
        <dbReference type="Pfam" id="PF08765"/>
    </source>
</evidence>